<protein>
    <submittedName>
        <fullName evidence="3">Ankyrin repeat-containing domain</fullName>
    </submittedName>
</protein>
<proteinExistence type="predicted"/>
<dbReference type="Pfam" id="PF00023">
    <property type="entry name" value="Ank"/>
    <property type="match status" value="1"/>
</dbReference>
<dbReference type="AlphaFoldDB" id="W6QRD8"/>
<dbReference type="InterPro" id="IPR002110">
    <property type="entry name" value="Ankyrin_rpt"/>
</dbReference>
<reference evidence="3" key="1">
    <citation type="journal article" date="2014" name="Nat. Commun.">
        <title>Multiple recent horizontal transfers of a large genomic region in cheese making fungi.</title>
        <authorList>
            <person name="Cheeseman K."/>
            <person name="Ropars J."/>
            <person name="Renault P."/>
            <person name="Dupont J."/>
            <person name="Gouzy J."/>
            <person name="Branca A."/>
            <person name="Abraham A.L."/>
            <person name="Ceppi M."/>
            <person name="Conseiller E."/>
            <person name="Debuchy R."/>
            <person name="Malagnac F."/>
            <person name="Goarin A."/>
            <person name="Silar P."/>
            <person name="Lacoste S."/>
            <person name="Sallet E."/>
            <person name="Bensimon A."/>
            <person name="Giraud T."/>
            <person name="Brygoo Y."/>
        </authorList>
    </citation>
    <scope>NUCLEOTIDE SEQUENCE [LARGE SCALE GENOMIC DNA]</scope>
    <source>
        <strain evidence="3">FM164</strain>
    </source>
</reference>
<accession>W6QRD8</accession>
<organism evidence="3 4">
    <name type="scientific">Penicillium roqueforti (strain FM164)</name>
    <dbReference type="NCBI Taxonomy" id="1365484"/>
    <lineage>
        <taxon>Eukaryota</taxon>
        <taxon>Fungi</taxon>
        <taxon>Dikarya</taxon>
        <taxon>Ascomycota</taxon>
        <taxon>Pezizomycotina</taxon>
        <taxon>Eurotiomycetes</taxon>
        <taxon>Eurotiomycetidae</taxon>
        <taxon>Eurotiales</taxon>
        <taxon>Aspergillaceae</taxon>
        <taxon>Penicillium</taxon>
    </lineage>
</organism>
<dbReference type="PROSITE" id="PS50088">
    <property type="entry name" value="ANK_REPEAT"/>
    <property type="match status" value="1"/>
</dbReference>
<evidence type="ECO:0000256" key="1">
    <source>
        <dbReference type="PROSITE-ProRule" id="PRU00023"/>
    </source>
</evidence>
<sequence length="53" mass="5956">MRYTVQRIDLKHDHGQIALHFAAFVGRIGFVHLLLSSGSSPDLQDDLGHSPWD</sequence>
<feature type="repeat" description="ANK" evidence="1">
    <location>
        <begin position="14"/>
        <end position="46"/>
    </location>
</feature>
<keyword evidence="2" id="KW-0812">Transmembrane</keyword>
<evidence type="ECO:0000256" key="2">
    <source>
        <dbReference type="SAM" id="Phobius"/>
    </source>
</evidence>
<gene>
    <name evidence="3" type="ORF">PROQFM164_S15g000010</name>
</gene>
<keyword evidence="2" id="KW-1133">Transmembrane helix</keyword>
<evidence type="ECO:0000313" key="4">
    <source>
        <dbReference type="Proteomes" id="UP000030686"/>
    </source>
</evidence>
<feature type="transmembrane region" description="Helical" evidence="2">
    <location>
        <begin position="17"/>
        <end position="35"/>
    </location>
</feature>
<dbReference type="Proteomes" id="UP000030686">
    <property type="component" value="Unassembled WGS sequence"/>
</dbReference>
<dbReference type="Gene3D" id="1.25.40.20">
    <property type="entry name" value="Ankyrin repeat-containing domain"/>
    <property type="match status" value="1"/>
</dbReference>
<dbReference type="PROSITE" id="PS50297">
    <property type="entry name" value="ANK_REP_REGION"/>
    <property type="match status" value="1"/>
</dbReference>
<keyword evidence="4" id="KW-1185">Reference proteome</keyword>
<dbReference type="InterPro" id="IPR036770">
    <property type="entry name" value="Ankyrin_rpt-contain_sf"/>
</dbReference>
<evidence type="ECO:0000313" key="3">
    <source>
        <dbReference type="EMBL" id="CDM38546.1"/>
    </source>
</evidence>
<dbReference type="SUPFAM" id="SSF48403">
    <property type="entry name" value="Ankyrin repeat"/>
    <property type="match status" value="1"/>
</dbReference>
<keyword evidence="2" id="KW-0472">Membrane</keyword>
<dbReference type="EMBL" id="HG792029">
    <property type="protein sequence ID" value="CDM38546.1"/>
    <property type="molecule type" value="Genomic_DNA"/>
</dbReference>
<name>W6QRD8_PENRF</name>
<dbReference type="OrthoDB" id="2157530at2759"/>
<keyword evidence="1" id="KW-0040">ANK repeat</keyword>